<dbReference type="RefSeq" id="WP_143938214.1">
    <property type="nucleotide sequence ID" value="NZ_VKKG01000003.1"/>
</dbReference>
<dbReference type="PANTHER" id="PTHR10996:SF178">
    <property type="entry name" value="2-HYDROXYACID DEHYDROGENASE YGL185C-RELATED"/>
    <property type="match status" value="1"/>
</dbReference>
<dbReference type="OrthoDB" id="117809at2"/>
<dbReference type="Pfam" id="PF02826">
    <property type="entry name" value="2-Hacid_dh_C"/>
    <property type="match status" value="1"/>
</dbReference>
<dbReference type="CDD" id="cd12167">
    <property type="entry name" value="2-Hacid_dh_8"/>
    <property type="match status" value="1"/>
</dbReference>
<dbReference type="SUPFAM" id="SSF51735">
    <property type="entry name" value="NAD(P)-binding Rossmann-fold domains"/>
    <property type="match status" value="1"/>
</dbReference>
<keyword evidence="2" id="KW-0520">NAD</keyword>
<sequence>MANPGSLGALPNDILTRAEVLVTGWGTQQVDLDLMQRMPNLRAVVHTGGSVRKVVTSEVLEGGLLVSTQAGTNAEPVADYTHAMVTLSLKGVFRSAEDYRSERKRIEVYDRYRVAASHEPTVGVVGASRIGRSVIARLRSSRLRILVYDPYCNDAEALGATEVDLPELFASSDVVTLHVPGTEETKGMVTAELLALMRDGTTLVNTARGSVVDGEALEAELVSGRIRAILDVTDPLVPSPDSALWDRPNVLLTPHMAGAVGPELAALGAGAVSEVQRYLAGKPMLHLVSAEKFARSA</sequence>
<dbReference type="InterPro" id="IPR050223">
    <property type="entry name" value="D-isomer_2-hydroxyacid_DH"/>
</dbReference>
<accession>A0A553K0L5</accession>
<evidence type="ECO:0000259" key="3">
    <source>
        <dbReference type="Pfam" id="PF02826"/>
    </source>
</evidence>
<reference evidence="4 5" key="1">
    <citation type="submission" date="2019-07" db="EMBL/GenBank/DDBJ databases">
        <authorList>
            <person name="Zhou L.-Y."/>
        </authorList>
    </citation>
    <scope>NUCLEOTIDE SEQUENCE [LARGE SCALE GENOMIC DNA]</scope>
    <source>
        <strain evidence="4 5">YIM 101269</strain>
    </source>
</reference>
<name>A0A553K0L5_9ACTN</name>
<comment type="caution">
    <text evidence="4">The sequence shown here is derived from an EMBL/GenBank/DDBJ whole genome shotgun (WGS) entry which is preliminary data.</text>
</comment>
<dbReference type="InterPro" id="IPR036291">
    <property type="entry name" value="NAD(P)-bd_dom_sf"/>
</dbReference>
<dbReference type="InterPro" id="IPR006140">
    <property type="entry name" value="D-isomer_DH_NAD-bd"/>
</dbReference>
<gene>
    <name evidence="4" type="ORF">FOJ82_09365</name>
</gene>
<evidence type="ECO:0000256" key="2">
    <source>
        <dbReference type="ARBA" id="ARBA00023027"/>
    </source>
</evidence>
<protein>
    <submittedName>
        <fullName evidence="4">Hydroxyacid dehydrogenase</fullName>
    </submittedName>
</protein>
<dbReference type="Gene3D" id="3.40.50.720">
    <property type="entry name" value="NAD(P)-binding Rossmann-like Domain"/>
    <property type="match status" value="2"/>
</dbReference>
<dbReference type="Proteomes" id="UP000317638">
    <property type="component" value="Unassembled WGS sequence"/>
</dbReference>
<evidence type="ECO:0000313" key="4">
    <source>
        <dbReference type="EMBL" id="TRY18238.1"/>
    </source>
</evidence>
<dbReference type="GO" id="GO:0005829">
    <property type="term" value="C:cytosol"/>
    <property type="evidence" value="ECO:0007669"/>
    <property type="project" value="TreeGrafter"/>
</dbReference>
<organism evidence="4 5">
    <name type="scientific">Tessaracoccus rhinocerotis</name>
    <dbReference type="NCBI Taxonomy" id="1689449"/>
    <lineage>
        <taxon>Bacteria</taxon>
        <taxon>Bacillati</taxon>
        <taxon>Actinomycetota</taxon>
        <taxon>Actinomycetes</taxon>
        <taxon>Propionibacteriales</taxon>
        <taxon>Propionibacteriaceae</taxon>
        <taxon>Tessaracoccus</taxon>
    </lineage>
</organism>
<dbReference type="GO" id="GO:0051287">
    <property type="term" value="F:NAD binding"/>
    <property type="evidence" value="ECO:0007669"/>
    <property type="project" value="InterPro"/>
</dbReference>
<dbReference type="SUPFAM" id="SSF52283">
    <property type="entry name" value="Formate/glycerate dehydrogenase catalytic domain-like"/>
    <property type="match status" value="1"/>
</dbReference>
<evidence type="ECO:0000256" key="1">
    <source>
        <dbReference type="ARBA" id="ARBA00023002"/>
    </source>
</evidence>
<keyword evidence="5" id="KW-1185">Reference proteome</keyword>
<dbReference type="PANTHER" id="PTHR10996">
    <property type="entry name" value="2-HYDROXYACID DEHYDROGENASE-RELATED"/>
    <property type="match status" value="1"/>
</dbReference>
<proteinExistence type="predicted"/>
<feature type="domain" description="D-isomer specific 2-hydroxyacid dehydrogenase NAD-binding" evidence="3">
    <location>
        <begin position="91"/>
        <end position="257"/>
    </location>
</feature>
<evidence type="ECO:0000313" key="5">
    <source>
        <dbReference type="Proteomes" id="UP000317638"/>
    </source>
</evidence>
<dbReference type="GO" id="GO:0016618">
    <property type="term" value="F:hydroxypyruvate reductase [NAD(P)H] activity"/>
    <property type="evidence" value="ECO:0007669"/>
    <property type="project" value="TreeGrafter"/>
</dbReference>
<dbReference type="AlphaFoldDB" id="A0A553K0L5"/>
<keyword evidence="1" id="KW-0560">Oxidoreductase</keyword>
<dbReference type="GO" id="GO:0030267">
    <property type="term" value="F:glyoxylate reductase (NADPH) activity"/>
    <property type="evidence" value="ECO:0007669"/>
    <property type="project" value="TreeGrafter"/>
</dbReference>
<dbReference type="EMBL" id="VKKG01000003">
    <property type="protein sequence ID" value="TRY18238.1"/>
    <property type="molecule type" value="Genomic_DNA"/>
</dbReference>